<feature type="compositionally biased region" description="Basic and acidic residues" evidence="1">
    <location>
        <begin position="15"/>
        <end position="44"/>
    </location>
</feature>
<accession>A0A8H3LXV0</accession>
<evidence type="ECO:0000313" key="3">
    <source>
        <dbReference type="Proteomes" id="UP000615446"/>
    </source>
</evidence>
<dbReference type="Proteomes" id="UP000615446">
    <property type="component" value="Unassembled WGS sequence"/>
</dbReference>
<name>A0A8H3LXV0_9GLOM</name>
<dbReference type="OrthoDB" id="2449435at2759"/>
<keyword evidence="2" id="KW-0067">ATP-binding</keyword>
<keyword evidence="2" id="KW-0547">Nucleotide-binding</keyword>
<dbReference type="EMBL" id="BLAL01000223">
    <property type="protein sequence ID" value="GES93178.1"/>
    <property type="molecule type" value="Genomic_DNA"/>
</dbReference>
<keyword evidence="2" id="KW-0378">Hydrolase</keyword>
<evidence type="ECO:0000256" key="1">
    <source>
        <dbReference type="SAM" id="MobiDB-lite"/>
    </source>
</evidence>
<evidence type="ECO:0000313" key="2">
    <source>
        <dbReference type="EMBL" id="GES93178.1"/>
    </source>
</evidence>
<reference evidence="2" key="1">
    <citation type="submission" date="2019-10" db="EMBL/GenBank/DDBJ databases">
        <title>Conservation and host-specific expression of non-tandemly repeated heterogenous ribosome RNA gene in arbuscular mycorrhizal fungi.</title>
        <authorList>
            <person name="Maeda T."/>
            <person name="Kobayashi Y."/>
            <person name="Nakagawa T."/>
            <person name="Ezawa T."/>
            <person name="Yamaguchi K."/>
            <person name="Bino T."/>
            <person name="Nishimoto Y."/>
            <person name="Shigenobu S."/>
            <person name="Kawaguchi M."/>
        </authorList>
    </citation>
    <scope>NUCLEOTIDE SEQUENCE</scope>
    <source>
        <strain evidence="2">HR1</strain>
    </source>
</reference>
<feature type="region of interest" description="Disordered" evidence="1">
    <location>
        <begin position="1"/>
        <end position="44"/>
    </location>
</feature>
<organism evidence="2 3">
    <name type="scientific">Rhizophagus clarus</name>
    <dbReference type="NCBI Taxonomy" id="94130"/>
    <lineage>
        <taxon>Eukaryota</taxon>
        <taxon>Fungi</taxon>
        <taxon>Fungi incertae sedis</taxon>
        <taxon>Mucoromycota</taxon>
        <taxon>Glomeromycotina</taxon>
        <taxon>Glomeromycetes</taxon>
        <taxon>Glomerales</taxon>
        <taxon>Glomeraceae</taxon>
        <taxon>Rhizophagus</taxon>
    </lineage>
</organism>
<keyword evidence="2" id="KW-0347">Helicase</keyword>
<dbReference type="AlphaFoldDB" id="A0A8H3LXV0"/>
<sequence>MKRMENVKKRGMGNGEEKEIGKGEKEENGKGERNKEMGMGKSEKKEIENKDIDIIEYDDLIEEYLSIFKEFNNEANKENRFSFEKTLNVVMLNNDFSRNIAEDIIEQISDVDNFYRRFYREYNAKTNPEISFQYNCSQRSDQINIVVNLEIKSASVNVIHKILHELPKKVDVSEHVKEFITQNIDLLLKEIYARLVKNGNSNAFISAKALLKEYNCTKILDINLPVQAIAFETGLHQMLIENNISIKKCEIDATYNTNNLGFELYVMHAEVNGIDFSLAYLFLEHDEKCGDGIKTEMIMKFVLHLKEKGLDPNFILTDKDWAQIKIFIRDTYNRYIVNQIFSFINPKFSQPLMVLRNTKFCLKELCKSCWNLMDIHLHQHILISNKNEIQESSKKIWINAVYEMYQFCLQHNLP</sequence>
<gene>
    <name evidence="2" type="ORF">RCL2_001993400</name>
</gene>
<dbReference type="GO" id="GO:0004386">
    <property type="term" value="F:helicase activity"/>
    <property type="evidence" value="ECO:0007669"/>
    <property type="project" value="UniProtKB-KW"/>
</dbReference>
<protein>
    <submittedName>
        <fullName evidence="2">ATP-dependent DNA helicase Pif1</fullName>
    </submittedName>
</protein>
<proteinExistence type="predicted"/>
<comment type="caution">
    <text evidence="2">The sequence shown here is derived from an EMBL/GenBank/DDBJ whole genome shotgun (WGS) entry which is preliminary data.</text>
</comment>